<feature type="region of interest" description="Disordered" evidence="10">
    <location>
        <begin position="123"/>
        <end position="143"/>
    </location>
</feature>
<keyword evidence="9 11" id="KW-0472">Membrane</keyword>
<dbReference type="AlphaFoldDB" id="A0A560HJC1"/>
<dbReference type="SUPFAM" id="SSF74653">
    <property type="entry name" value="TolA/TonB C-terminal domain"/>
    <property type="match status" value="1"/>
</dbReference>
<evidence type="ECO:0000259" key="12">
    <source>
        <dbReference type="PROSITE" id="PS52015"/>
    </source>
</evidence>
<accession>A0A560HJC1</accession>
<keyword evidence="3" id="KW-0813">Transport</keyword>
<dbReference type="PANTHER" id="PTHR33446:SF13">
    <property type="entry name" value="TONB PROTEIN"/>
    <property type="match status" value="1"/>
</dbReference>
<keyword evidence="5" id="KW-0997">Cell inner membrane</keyword>
<dbReference type="Gene3D" id="3.30.1150.10">
    <property type="match status" value="1"/>
</dbReference>
<evidence type="ECO:0000256" key="3">
    <source>
        <dbReference type="ARBA" id="ARBA00022448"/>
    </source>
</evidence>
<evidence type="ECO:0000256" key="4">
    <source>
        <dbReference type="ARBA" id="ARBA00022475"/>
    </source>
</evidence>
<feature type="domain" description="TonB C-terminal" evidence="12">
    <location>
        <begin position="175"/>
        <end position="269"/>
    </location>
</feature>
<evidence type="ECO:0000256" key="8">
    <source>
        <dbReference type="ARBA" id="ARBA00022989"/>
    </source>
</evidence>
<evidence type="ECO:0000256" key="10">
    <source>
        <dbReference type="SAM" id="MobiDB-lite"/>
    </source>
</evidence>
<evidence type="ECO:0000313" key="14">
    <source>
        <dbReference type="Proteomes" id="UP000318050"/>
    </source>
</evidence>
<feature type="transmembrane region" description="Helical" evidence="11">
    <location>
        <begin position="39"/>
        <end position="61"/>
    </location>
</feature>
<evidence type="ECO:0000313" key="13">
    <source>
        <dbReference type="EMBL" id="TWB46586.1"/>
    </source>
</evidence>
<dbReference type="InterPro" id="IPR006260">
    <property type="entry name" value="TonB/TolA_C"/>
</dbReference>
<comment type="subcellular location">
    <subcellularLocation>
        <location evidence="1">Cell inner membrane</location>
        <topology evidence="1">Single-pass membrane protein</topology>
        <orientation evidence="1">Periplasmic side</orientation>
    </subcellularLocation>
</comment>
<evidence type="ECO:0000256" key="6">
    <source>
        <dbReference type="ARBA" id="ARBA00022692"/>
    </source>
</evidence>
<keyword evidence="7" id="KW-0653">Protein transport</keyword>
<dbReference type="GO" id="GO:0005886">
    <property type="term" value="C:plasma membrane"/>
    <property type="evidence" value="ECO:0007669"/>
    <property type="project" value="UniProtKB-SubCell"/>
</dbReference>
<evidence type="ECO:0000256" key="5">
    <source>
        <dbReference type="ARBA" id="ARBA00022519"/>
    </source>
</evidence>
<proteinExistence type="inferred from homology"/>
<dbReference type="GO" id="GO:0015031">
    <property type="term" value="P:protein transport"/>
    <property type="evidence" value="ECO:0007669"/>
    <property type="project" value="UniProtKB-KW"/>
</dbReference>
<keyword evidence="4" id="KW-1003">Cell membrane</keyword>
<gene>
    <name evidence="13" type="ORF">FBZ92_1465</name>
</gene>
<sequence length="269" mass="29063">MTVLGATQKINAETPAAQTSIRSVEALWRDEDLRARPRWFVSLAAILGIHAAPAFVAAWWFTPVESMPPPPPPAIMVDMAPMPVPPEAAPAEIPPRPQEHRVETAASRPSIKIPPLPHVAKAAAALAAPPRPQPQSTTDETPATETIPQLPAAASPSPAASVPRVAAGPSVSVPTWQGLLLAQLERFKRYPADAQTRHQQGVAYLRFTMDRDGRVLSSRLEKSSGYELLDREVQALIERAQPLPKPPPELGSDRVELVVPIAFSLHGQR</sequence>
<keyword evidence="6 11" id="KW-0812">Transmembrane</keyword>
<evidence type="ECO:0000256" key="7">
    <source>
        <dbReference type="ARBA" id="ARBA00022927"/>
    </source>
</evidence>
<evidence type="ECO:0000256" key="1">
    <source>
        <dbReference type="ARBA" id="ARBA00004383"/>
    </source>
</evidence>
<evidence type="ECO:0000256" key="9">
    <source>
        <dbReference type="ARBA" id="ARBA00023136"/>
    </source>
</evidence>
<evidence type="ECO:0000256" key="11">
    <source>
        <dbReference type="SAM" id="Phobius"/>
    </source>
</evidence>
<name>A0A560HJC1_9PROT</name>
<dbReference type="GO" id="GO:0055085">
    <property type="term" value="P:transmembrane transport"/>
    <property type="evidence" value="ECO:0007669"/>
    <property type="project" value="InterPro"/>
</dbReference>
<reference evidence="13 14" key="1">
    <citation type="submission" date="2019-06" db="EMBL/GenBank/DDBJ databases">
        <title>Genomic Encyclopedia of Type Strains, Phase IV (KMG-V): Genome sequencing to study the core and pangenomes of soil and plant-associated prokaryotes.</title>
        <authorList>
            <person name="Whitman W."/>
        </authorList>
    </citation>
    <scope>NUCLEOTIDE SEQUENCE [LARGE SCALE GENOMIC DNA]</scope>
    <source>
        <strain evidence="13 14">BR 11140</strain>
    </source>
</reference>
<organism evidence="13 14">
    <name type="scientific">Nitrospirillum amazonense</name>
    <dbReference type="NCBI Taxonomy" id="28077"/>
    <lineage>
        <taxon>Bacteria</taxon>
        <taxon>Pseudomonadati</taxon>
        <taxon>Pseudomonadota</taxon>
        <taxon>Alphaproteobacteria</taxon>
        <taxon>Rhodospirillales</taxon>
        <taxon>Azospirillaceae</taxon>
        <taxon>Nitrospirillum</taxon>
    </lineage>
</organism>
<evidence type="ECO:0000256" key="2">
    <source>
        <dbReference type="ARBA" id="ARBA00006555"/>
    </source>
</evidence>
<dbReference type="PROSITE" id="PS52015">
    <property type="entry name" value="TONB_CTD"/>
    <property type="match status" value="1"/>
</dbReference>
<keyword evidence="8 11" id="KW-1133">Transmembrane helix</keyword>
<protein>
    <submittedName>
        <fullName evidence="13">Protein TonB</fullName>
    </submittedName>
</protein>
<comment type="similarity">
    <text evidence="2">Belongs to the TonB family.</text>
</comment>
<dbReference type="InterPro" id="IPR051045">
    <property type="entry name" value="TonB-dependent_transducer"/>
</dbReference>
<dbReference type="Proteomes" id="UP000318050">
    <property type="component" value="Unassembled WGS sequence"/>
</dbReference>
<dbReference type="EMBL" id="VITT01000046">
    <property type="protein sequence ID" value="TWB46586.1"/>
    <property type="molecule type" value="Genomic_DNA"/>
</dbReference>
<dbReference type="OrthoDB" id="8481221at2"/>
<dbReference type="InterPro" id="IPR037682">
    <property type="entry name" value="TonB_C"/>
</dbReference>
<dbReference type="PANTHER" id="PTHR33446">
    <property type="entry name" value="PROTEIN TONB-RELATED"/>
    <property type="match status" value="1"/>
</dbReference>
<dbReference type="NCBIfam" id="TIGR01352">
    <property type="entry name" value="tonB_Cterm"/>
    <property type="match status" value="1"/>
</dbReference>
<dbReference type="Pfam" id="PF13103">
    <property type="entry name" value="TonB_2"/>
    <property type="match status" value="1"/>
</dbReference>
<comment type="caution">
    <text evidence="13">The sequence shown here is derived from an EMBL/GenBank/DDBJ whole genome shotgun (WGS) entry which is preliminary data.</text>
</comment>